<accession>A0A7J2U6J0</accession>
<organism evidence="1">
    <name type="scientific">Ignisphaera aggregans</name>
    <dbReference type="NCBI Taxonomy" id="334771"/>
    <lineage>
        <taxon>Archaea</taxon>
        <taxon>Thermoproteota</taxon>
        <taxon>Thermoprotei</taxon>
        <taxon>Desulfurococcales</taxon>
        <taxon>Desulfurococcaceae</taxon>
        <taxon>Ignisphaera</taxon>
    </lineage>
</organism>
<gene>
    <name evidence="1" type="ORF">ENO26_10140</name>
</gene>
<protein>
    <submittedName>
        <fullName evidence="1">Uncharacterized protein</fullName>
    </submittedName>
</protein>
<reference evidence="1" key="1">
    <citation type="journal article" date="2020" name="mSystems">
        <title>Genome- and Community-Level Interaction Insights into Carbon Utilization and Element Cycling Functions of Hydrothermarchaeota in Hydrothermal Sediment.</title>
        <authorList>
            <person name="Zhou Z."/>
            <person name="Liu Y."/>
            <person name="Xu W."/>
            <person name="Pan J."/>
            <person name="Luo Z.H."/>
            <person name="Li M."/>
        </authorList>
    </citation>
    <scope>NUCLEOTIDE SEQUENCE [LARGE SCALE GENOMIC DNA]</scope>
    <source>
        <strain evidence="1">SpSt-125</strain>
    </source>
</reference>
<evidence type="ECO:0000313" key="1">
    <source>
        <dbReference type="EMBL" id="HEM67903.1"/>
    </source>
</evidence>
<name>A0A7J2U6J0_9CREN</name>
<sequence>MSLVAVFYVHVSRVFRSDFYCAPFSMGSEVSAAVSFPRLDEAVSLSRVVDLEHCSGEIIVGVELFAPLMVLGFVVRSVLVSLGGYKLVDVVMEVPDFLNLMMVFGKGEL</sequence>
<proteinExistence type="predicted"/>
<dbReference type="AlphaFoldDB" id="A0A7J2U6J0"/>
<dbReference type="EMBL" id="DSEU01000070">
    <property type="protein sequence ID" value="HEM67903.1"/>
    <property type="molecule type" value="Genomic_DNA"/>
</dbReference>
<comment type="caution">
    <text evidence="1">The sequence shown here is derived from an EMBL/GenBank/DDBJ whole genome shotgun (WGS) entry which is preliminary data.</text>
</comment>